<sequence length="237" mass="24295">MVKTVGAWAGQAAVHRATAAEVLGRYNQTLPADGGGGGCRVKGSVVEGGVEGFVRALAGVNAAVLGALVDGVGRVGEGFVVGLVVAQVGALGRVAGVVHMMQDHMASARVREVGVPAGLAWSYVAGRWAEGCEEGGGKVWPVLTVGGKVVEGGVVKKAELVYEGGGGEVFVAWLGPYGLLEFTQVVTESRGGKAAVVPDGWYGDVWIAVVSKNGLTLDELADYLVAGPERVWITEPW</sequence>
<dbReference type="AlphaFoldDB" id="A0AAN6MMQ5"/>
<dbReference type="Proteomes" id="UP001303889">
    <property type="component" value="Unassembled WGS sequence"/>
</dbReference>
<evidence type="ECO:0000313" key="1">
    <source>
        <dbReference type="EMBL" id="KAK3903766.1"/>
    </source>
</evidence>
<name>A0AAN6MMQ5_9PEZI</name>
<organism evidence="1 2">
    <name type="scientific">Staphylotrichum tortipilum</name>
    <dbReference type="NCBI Taxonomy" id="2831512"/>
    <lineage>
        <taxon>Eukaryota</taxon>
        <taxon>Fungi</taxon>
        <taxon>Dikarya</taxon>
        <taxon>Ascomycota</taxon>
        <taxon>Pezizomycotina</taxon>
        <taxon>Sordariomycetes</taxon>
        <taxon>Sordariomycetidae</taxon>
        <taxon>Sordariales</taxon>
        <taxon>Chaetomiaceae</taxon>
        <taxon>Staphylotrichum</taxon>
    </lineage>
</organism>
<accession>A0AAN6MMQ5</accession>
<reference evidence="1" key="2">
    <citation type="submission" date="2023-05" db="EMBL/GenBank/DDBJ databases">
        <authorList>
            <consortium name="Lawrence Berkeley National Laboratory"/>
            <person name="Steindorff A."/>
            <person name="Hensen N."/>
            <person name="Bonometti L."/>
            <person name="Westerberg I."/>
            <person name="Brannstrom I.O."/>
            <person name="Guillou S."/>
            <person name="Cros-Aarteil S."/>
            <person name="Calhoun S."/>
            <person name="Haridas S."/>
            <person name="Kuo A."/>
            <person name="Mondo S."/>
            <person name="Pangilinan J."/>
            <person name="Riley R."/>
            <person name="Labutti K."/>
            <person name="Andreopoulos B."/>
            <person name="Lipzen A."/>
            <person name="Chen C."/>
            <person name="Yanf M."/>
            <person name="Daum C."/>
            <person name="Ng V."/>
            <person name="Clum A."/>
            <person name="Ohm R."/>
            <person name="Martin F."/>
            <person name="Silar P."/>
            <person name="Natvig D."/>
            <person name="Lalanne C."/>
            <person name="Gautier V."/>
            <person name="Ament-Velasquez S.L."/>
            <person name="Kruys A."/>
            <person name="Hutchinson M.I."/>
            <person name="Powell A.J."/>
            <person name="Barry K."/>
            <person name="Miller A.N."/>
            <person name="Grigoriev I.V."/>
            <person name="Debuchy R."/>
            <person name="Gladieux P."/>
            <person name="Thoren M.H."/>
            <person name="Johannesson H."/>
        </authorList>
    </citation>
    <scope>NUCLEOTIDE SEQUENCE</scope>
    <source>
        <strain evidence="1">CBS 103.79</strain>
    </source>
</reference>
<gene>
    <name evidence="1" type="ORF">C8A05DRAFT_32467</name>
</gene>
<comment type="caution">
    <text evidence="1">The sequence shown here is derived from an EMBL/GenBank/DDBJ whole genome shotgun (WGS) entry which is preliminary data.</text>
</comment>
<reference evidence="1" key="1">
    <citation type="journal article" date="2023" name="Mol. Phylogenet. Evol.">
        <title>Genome-scale phylogeny and comparative genomics of the fungal order Sordariales.</title>
        <authorList>
            <person name="Hensen N."/>
            <person name="Bonometti L."/>
            <person name="Westerberg I."/>
            <person name="Brannstrom I.O."/>
            <person name="Guillou S."/>
            <person name="Cros-Aarteil S."/>
            <person name="Calhoun S."/>
            <person name="Haridas S."/>
            <person name="Kuo A."/>
            <person name="Mondo S."/>
            <person name="Pangilinan J."/>
            <person name="Riley R."/>
            <person name="LaButti K."/>
            <person name="Andreopoulos B."/>
            <person name="Lipzen A."/>
            <person name="Chen C."/>
            <person name="Yan M."/>
            <person name="Daum C."/>
            <person name="Ng V."/>
            <person name="Clum A."/>
            <person name="Steindorff A."/>
            <person name="Ohm R.A."/>
            <person name="Martin F."/>
            <person name="Silar P."/>
            <person name="Natvig D.O."/>
            <person name="Lalanne C."/>
            <person name="Gautier V."/>
            <person name="Ament-Velasquez S.L."/>
            <person name="Kruys A."/>
            <person name="Hutchinson M.I."/>
            <person name="Powell A.J."/>
            <person name="Barry K."/>
            <person name="Miller A.N."/>
            <person name="Grigoriev I.V."/>
            <person name="Debuchy R."/>
            <person name="Gladieux P."/>
            <person name="Hiltunen Thoren M."/>
            <person name="Johannesson H."/>
        </authorList>
    </citation>
    <scope>NUCLEOTIDE SEQUENCE</scope>
    <source>
        <strain evidence="1">CBS 103.79</strain>
    </source>
</reference>
<dbReference type="EMBL" id="MU855430">
    <property type="protein sequence ID" value="KAK3903766.1"/>
    <property type="molecule type" value="Genomic_DNA"/>
</dbReference>
<proteinExistence type="predicted"/>
<protein>
    <submittedName>
        <fullName evidence="1">Uncharacterized protein</fullName>
    </submittedName>
</protein>
<keyword evidence="2" id="KW-1185">Reference proteome</keyword>
<evidence type="ECO:0000313" key="2">
    <source>
        <dbReference type="Proteomes" id="UP001303889"/>
    </source>
</evidence>